<name>A0ABR1BAM0_POLSC</name>
<dbReference type="Proteomes" id="UP001359485">
    <property type="component" value="Unassembled WGS sequence"/>
</dbReference>
<gene>
    <name evidence="2" type="ORF">RUM44_012080</name>
</gene>
<feature type="region of interest" description="Disordered" evidence="1">
    <location>
        <begin position="21"/>
        <end position="42"/>
    </location>
</feature>
<evidence type="ECO:0000313" key="3">
    <source>
        <dbReference type="Proteomes" id="UP001359485"/>
    </source>
</evidence>
<proteinExistence type="predicted"/>
<protein>
    <submittedName>
        <fullName evidence="2">Uncharacterized protein</fullName>
    </submittedName>
</protein>
<sequence>MVSERRGRQVVRNNLVTVSGLSPKTKERNEYSRAQEAQEGEIPKTNEYLTMQILRYEMSTQIYEGAPGPTIRNVYLLVCCDGERDLKDSEEKSIAKVTKLKREKKKKLKISRRGEVQKYVKMKFARKKNE</sequence>
<organism evidence="2 3">
    <name type="scientific">Polyplax serrata</name>
    <name type="common">Common mouse louse</name>
    <dbReference type="NCBI Taxonomy" id="468196"/>
    <lineage>
        <taxon>Eukaryota</taxon>
        <taxon>Metazoa</taxon>
        <taxon>Ecdysozoa</taxon>
        <taxon>Arthropoda</taxon>
        <taxon>Hexapoda</taxon>
        <taxon>Insecta</taxon>
        <taxon>Pterygota</taxon>
        <taxon>Neoptera</taxon>
        <taxon>Paraneoptera</taxon>
        <taxon>Psocodea</taxon>
        <taxon>Troctomorpha</taxon>
        <taxon>Phthiraptera</taxon>
        <taxon>Anoplura</taxon>
        <taxon>Polyplacidae</taxon>
        <taxon>Polyplax</taxon>
    </lineage>
</organism>
<dbReference type="EMBL" id="JAWJWF010000001">
    <property type="protein sequence ID" value="KAK6640387.1"/>
    <property type="molecule type" value="Genomic_DNA"/>
</dbReference>
<feature type="compositionally biased region" description="Basic and acidic residues" evidence="1">
    <location>
        <begin position="24"/>
        <end position="33"/>
    </location>
</feature>
<evidence type="ECO:0000313" key="2">
    <source>
        <dbReference type="EMBL" id="KAK6640387.1"/>
    </source>
</evidence>
<evidence type="ECO:0000256" key="1">
    <source>
        <dbReference type="SAM" id="MobiDB-lite"/>
    </source>
</evidence>
<comment type="caution">
    <text evidence="2">The sequence shown here is derived from an EMBL/GenBank/DDBJ whole genome shotgun (WGS) entry which is preliminary data.</text>
</comment>
<reference evidence="2 3" key="1">
    <citation type="submission" date="2023-09" db="EMBL/GenBank/DDBJ databases">
        <title>Genomes of two closely related lineages of the louse Polyplax serrata with different host specificities.</title>
        <authorList>
            <person name="Martinu J."/>
            <person name="Tarabai H."/>
            <person name="Stefka J."/>
            <person name="Hypsa V."/>
        </authorList>
    </citation>
    <scope>NUCLEOTIDE SEQUENCE [LARGE SCALE GENOMIC DNA]</scope>
    <source>
        <strain evidence="2">98ZLc_SE</strain>
    </source>
</reference>
<accession>A0ABR1BAM0</accession>
<keyword evidence="3" id="KW-1185">Reference proteome</keyword>